<feature type="compositionally biased region" description="Polar residues" evidence="1">
    <location>
        <begin position="64"/>
        <end position="81"/>
    </location>
</feature>
<feature type="region of interest" description="Disordered" evidence="1">
    <location>
        <begin position="1"/>
        <end position="113"/>
    </location>
</feature>
<dbReference type="EMBL" id="GECU01000197">
    <property type="protein sequence ID" value="JAT07510.1"/>
    <property type="molecule type" value="Transcribed_RNA"/>
</dbReference>
<evidence type="ECO:0000256" key="1">
    <source>
        <dbReference type="SAM" id="MobiDB-lite"/>
    </source>
</evidence>
<name>A0A1B6K7T9_9HEMI</name>
<feature type="compositionally biased region" description="Basic and acidic residues" evidence="1">
    <location>
        <begin position="1"/>
        <end position="14"/>
    </location>
</feature>
<sequence>MDRAQTSSDLREIVEEVSDSEFSDGSDIDNILDDPSFLDSSSGSEDIYESGGDFESDDSRAPLRSSQPSRPVNEGQPSSSHPGPAQHDDDTQNDDMQPSASPQPEHRPSTWVRVYEEQPLDVTSLFSVSQPGPRDCPVDRKPIDYFNLFVSEGQISVCRPGDDIYLSFRH</sequence>
<organism evidence="2">
    <name type="scientific">Homalodisca liturata</name>
    <dbReference type="NCBI Taxonomy" id="320908"/>
    <lineage>
        <taxon>Eukaryota</taxon>
        <taxon>Metazoa</taxon>
        <taxon>Ecdysozoa</taxon>
        <taxon>Arthropoda</taxon>
        <taxon>Hexapoda</taxon>
        <taxon>Insecta</taxon>
        <taxon>Pterygota</taxon>
        <taxon>Neoptera</taxon>
        <taxon>Paraneoptera</taxon>
        <taxon>Hemiptera</taxon>
        <taxon>Auchenorrhyncha</taxon>
        <taxon>Membracoidea</taxon>
        <taxon>Cicadellidae</taxon>
        <taxon>Cicadellinae</taxon>
        <taxon>Proconiini</taxon>
        <taxon>Homalodisca</taxon>
    </lineage>
</organism>
<feature type="compositionally biased region" description="Acidic residues" evidence="1">
    <location>
        <begin position="15"/>
        <end position="32"/>
    </location>
</feature>
<protein>
    <submittedName>
        <fullName evidence="2">Uncharacterized protein</fullName>
    </submittedName>
</protein>
<dbReference type="AlphaFoldDB" id="A0A1B6K7T9"/>
<gene>
    <name evidence="2" type="ORF">g.1398</name>
</gene>
<reference evidence="2" key="1">
    <citation type="submission" date="2015-11" db="EMBL/GenBank/DDBJ databases">
        <title>De novo transcriptome assembly of four potential Pierce s Disease insect vectors from Arizona vineyards.</title>
        <authorList>
            <person name="Tassone E.E."/>
        </authorList>
    </citation>
    <scope>NUCLEOTIDE SEQUENCE</scope>
</reference>
<proteinExistence type="predicted"/>
<feature type="non-terminal residue" evidence="2">
    <location>
        <position position="170"/>
    </location>
</feature>
<feature type="compositionally biased region" description="Acidic residues" evidence="1">
    <location>
        <begin position="46"/>
        <end position="56"/>
    </location>
</feature>
<evidence type="ECO:0000313" key="2">
    <source>
        <dbReference type="EMBL" id="JAT07510.1"/>
    </source>
</evidence>
<accession>A0A1B6K7T9</accession>